<feature type="region of interest" description="Disordered" evidence="1">
    <location>
        <begin position="1"/>
        <end position="52"/>
    </location>
</feature>
<gene>
    <name evidence="3" type="ORF">Ocin01_08569</name>
</gene>
<dbReference type="AlphaFoldDB" id="A0A1D2MYP2"/>
<name>A0A1D2MYP2_ORCCI</name>
<dbReference type="EMBL" id="LJIJ01000381">
    <property type="protein sequence ID" value="ODM98108.1"/>
    <property type="molecule type" value="Genomic_DNA"/>
</dbReference>
<evidence type="ECO:0000313" key="3">
    <source>
        <dbReference type="EMBL" id="ODM98108.1"/>
    </source>
</evidence>
<organism evidence="3 4">
    <name type="scientific">Orchesella cincta</name>
    <name type="common">Springtail</name>
    <name type="synonym">Podura cincta</name>
    <dbReference type="NCBI Taxonomy" id="48709"/>
    <lineage>
        <taxon>Eukaryota</taxon>
        <taxon>Metazoa</taxon>
        <taxon>Ecdysozoa</taxon>
        <taxon>Arthropoda</taxon>
        <taxon>Hexapoda</taxon>
        <taxon>Collembola</taxon>
        <taxon>Entomobryomorpha</taxon>
        <taxon>Entomobryoidea</taxon>
        <taxon>Orchesellidae</taxon>
        <taxon>Orchesellinae</taxon>
        <taxon>Orchesella</taxon>
    </lineage>
</organism>
<evidence type="ECO:0000256" key="1">
    <source>
        <dbReference type="SAM" id="MobiDB-lite"/>
    </source>
</evidence>
<sequence>MKSATSARPSRYQAPVLSTQNITPGQSDGHGGDAEAGMIQASPSSSAHLEPRPGVYAEDQEQRIWMCGLYAFLCVFFCIPAIITVCLIIIVHFTKAI</sequence>
<keyword evidence="2" id="KW-0472">Membrane</keyword>
<keyword evidence="4" id="KW-1185">Reference proteome</keyword>
<keyword evidence="2" id="KW-1133">Transmembrane helix</keyword>
<evidence type="ECO:0000313" key="4">
    <source>
        <dbReference type="Proteomes" id="UP000094527"/>
    </source>
</evidence>
<accession>A0A1D2MYP2</accession>
<comment type="caution">
    <text evidence="3">The sequence shown here is derived from an EMBL/GenBank/DDBJ whole genome shotgun (WGS) entry which is preliminary data.</text>
</comment>
<evidence type="ECO:0000256" key="2">
    <source>
        <dbReference type="SAM" id="Phobius"/>
    </source>
</evidence>
<feature type="transmembrane region" description="Helical" evidence="2">
    <location>
        <begin position="69"/>
        <end position="93"/>
    </location>
</feature>
<reference evidence="3 4" key="1">
    <citation type="journal article" date="2016" name="Genome Biol. Evol.">
        <title>Gene Family Evolution Reflects Adaptation to Soil Environmental Stressors in the Genome of the Collembolan Orchesella cincta.</title>
        <authorList>
            <person name="Faddeeva-Vakhrusheva A."/>
            <person name="Derks M.F."/>
            <person name="Anvar S.Y."/>
            <person name="Agamennone V."/>
            <person name="Suring W."/>
            <person name="Smit S."/>
            <person name="van Straalen N.M."/>
            <person name="Roelofs D."/>
        </authorList>
    </citation>
    <scope>NUCLEOTIDE SEQUENCE [LARGE SCALE GENOMIC DNA]</scope>
    <source>
        <tissue evidence="3">Mixed pool</tissue>
    </source>
</reference>
<feature type="compositionally biased region" description="Polar residues" evidence="1">
    <location>
        <begin position="16"/>
        <end position="26"/>
    </location>
</feature>
<dbReference type="Proteomes" id="UP000094527">
    <property type="component" value="Unassembled WGS sequence"/>
</dbReference>
<proteinExistence type="predicted"/>
<keyword evidence="2" id="KW-0812">Transmembrane</keyword>
<protein>
    <submittedName>
        <fullName evidence="3">Uncharacterized protein</fullName>
    </submittedName>
</protein>